<dbReference type="GO" id="GO:0034335">
    <property type="term" value="F:DNA negative supercoiling activity"/>
    <property type="evidence" value="ECO:0007669"/>
    <property type="project" value="UniProtKB-ARBA"/>
</dbReference>
<dbReference type="SMART" id="SM00387">
    <property type="entry name" value="HATPase_c"/>
    <property type="match status" value="1"/>
</dbReference>
<evidence type="ECO:0000256" key="7">
    <source>
        <dbReference type="ARBA" id="ARBA00023029"/>
    </source>
</evidence>
<dbReference type="InterPro" id="IPR034160">
    <property type="entry name" value="TOPRIM_GyrB"/>
</dbReference>
<dbReference type="Pfam" id="PF02518">
    <property type="entry name" value="HATPase_c"/>
    <property type="match status" value="1"/>
</dbReference>
<dbReference type="Pfam" id="PF00986">
    <property type="entry name" value="DNA_gyraseB_C"/>
    <property type="match status" value="1"/>
</dbReference>
<dbReference type="Proteomes" id="UP000177905">
    <property type="component" value="Unassembled WGS sequence"/>
</dbReference>
<dbReference type="InterPro" id="IPR013760">
    <property type="entry name" value="Topo_IIA-like_dom_sf"/>
</dbReference>
<evidence type="ECO:0000256" key="2">
    <source>
        <dbReference type="ARBA" id="ARBA00010708"/>
    </source>
</evidence>
<dbReference type="AlphaFoldDB" id="A0A1F4RYP2"/>
<dbReference type="PROSITE" id="PS00177">
    <property type="entry name" value="TOPOISOMERASE_II"/>
    <property type="match status" value="1"/>
</dbReference>
<dbReference type="InterPro" id="IPR011557">
    <property type="entry name" value="GyrB"/>
</dbReference>
<dbReference type="GO" id="GO:0046872">
    <property type="term" value="F:metal ion binding"/>
    <property type="evidence" value="ECO:0007669"/>
    <property type="project" value="UniProtKB-KW"/>
</dbReference>
<evidence type="ECO:0000259" key="11">
    <source>
        <dbReference type="PROSITE" id="PS50880"/>
    </source>
</evidence>
<comment type="miscellaneous">
    <text evidence="10">Few gyrases are as efficient as E.coli at forming negative supercoils. Not all organisms have 2 type II topoisomerases; in organisms with a single type II topoisomerase this enzyme also has to decatenate newly replicated chromosomes.</text>
</comment>
<evidence type="ECO:0000313" key="13">
    <source>
        <dbReference type="Proteomes" id="UP000177905"/>
    </source>
</evidence>
<comment type="caution">
    <text evidence="12">The sequence shown here is derived from an EMBL/GenBank/DDBJ whole genome shotgun (WGS) entry which is preliminary data.</text>
</comment>
<dbReference type="NCBIfam" id="TIGR01059">
    <property type="entry name" value="gyrB"/>
    <property type="match status" value="1"/>
</dbReference>
<dbReference type="SUPFAM" id="SSF56719">
    <property type="entry name" value="Type II DNA topoisomerase"/>
    <property type="match status" value="1"/>
</dbReference>
<gene>
    <name evidence="10" type="primary">gyrB</name>
    <name evidence="12" type="ORF">A2290_08145</name>
</gene>
<dbReference type="InterPro" id="IPR003594">
    <property type="entry name" value="HATPase_dom"/>
</dbReference>
<reference evidence="12 13" key="1">
    <citation type="journal article" date="2016" name="Nat. Commun.">
        <title>Thousands of microbial genomes shed light on interconnected biogeochemical processes in an aquifer system.</title>
        <authorList>
            <person name="Anantharaman K."/>
            <person name="Brown C.T."/>
            <person name="Hug L.A."/>
            <person name="Sharon I."/>
            <person name="Castelle C.J."/>
            <person name="Probst A.J."/>
            <person name="Thomas B.C."/>
            <person name="Singh A."/>
            <person name="Wilkins M.J."/>
            <person name="Karaoz U."/>
            <person name="Brodie E.L."/>
            <person name="Williams K.H."/>
            <person name="Hubbard S.S."/>
            <person name="Banfield J.F."/>
        </authorList>
    </citation>
    <scope>NUCLEOTIDE SEQUENCE [LARGE SCALE GENOMIC DNA]</scope>
</reference>
<evidence type="ECO:0000256" key="8">
    <source>
        <dbReference type="ARBA" id="ARBA00023125"/>
    </source>
</evidence>
<dbReference type="FunFam" id="3.30.565.10:FF:000002">
    <property type="entry name" value="DNA gyrase subunit B"/>
    <property type="match status" value="1"/>
</dbReference>
<keyword evidence="6 10" id="KW-0460">Magnesium</keyword>
<dbReference type="InterPro" id="IPR000565">
    <property type="entry name" value="Topo_IIA_B"/>
</dbReference>
<evidence type="ECO:0000256" key="1">
    <source>
        <dbReference type="ARBA" id="ARBA00000185"/>
    </source>
</evidence>
<dbReference type="InterPro" id="IPR013506">
    <property type="entry name" value="Topo_IIA_bsu_dom2"/>
</dbReference>
<dbReference type="NCBIfam" id="NF011501">
    <property type="entry name" value="PRK14939.1"/>
    <property type="match status" value="1"/>
</dbReference>
<dbReference type="InterPro" id="IPR002288">
    <property type="entry name" value="DNA_gyrase_B_C"/>
</dbReference>
<comment type="function">
    <text evidence="10">A type II topoisomerase that negatively supercoils closed circular double-stranded (ds) DNA in an ATP-dependent manner to modulate DNA topology and maintain chromosomes in an underwound state. Negative supercoiling favors strand separation, and DNA replication, transcription, recombination and repair, all of which involve strand separation. Also able to catalyze the interconversion of other topological isomers of dsDNA rings, including catenanes and knotted rings. Type II topoisomerases break and join 2 DNA strands simultaneously in an ATP-dependent manner.</text>
</comment>
<evidence type="ECO:0000256" key="10">
    <source>
        <dbReference type="HAMAP-Rule" id="MF_01898"/>
    </source>
</evidence>
<comment type="subunit">
    <text evidence="10">Heterotetramer, composed of two GyrA and two GyrB chains. In the heterotetramer, GyrA contains the active site tyrosine that forms a transient covalent intermediate with DNA, while GyrB binds cofactors and catalyzes ATP hydrolysis.</text>
</comment>
<dbReference type="Pfam" id="PF00204">
    <property type="entry name" value="DNA_gyraseB"/>
    <property type="match status" value="1"/>
</dbReference>
<dbReference type="GO" id="GO:0003677">
    <property type="term" value="F:DNA binding"/>
    <property type="evidence" value="ECO:0007669"/>
    <property type="project" value="UniProtKB-KW"/>
</dbReference>
<dbReference type="NCBIfam" id="NF004189">
    <property type="entry name" value="PRK05644.1"/>
    <property type="match status" value="1"/>
</dbReference>
<dbReference type="GO" id="GO:0005524">
    <property type="term" value="F:ATP binding"/>
    <property type="evidence" value="ECO:0007669"/>
    <property type="project" value="UniProtKB-UniRule"/>
</dbReference>
<dbReference type="FunFam" id="3.30.230.10:FF:000005">
    <property type="entry name" value="DNA gyrase subunit B"/>
    <property type="match status" value="1"/>
</dbReference>
<keyword evidence="9 10" id="KW-0413">Isomerase</keyword>
<organism evidence="12 13">
    <name type="scientific">candidate division WOR-1 bacterium RIFOXYB2_FULL_36_35</name>
    <dbReference type="NCBI Taxonomy" id="1802578"/>
    <lineage>
        <taxon>Bacteria</taxon>
        <taxon>Bacillati</taxon>
        <taxon>Saganbacteria</taxon>
    </lineage>
</organism>
<dbReference type="FunFam" id="3.40.50.670:FF:000002">
    <property type="entry name" value="DNA gyrase subunit B"/>
    <property type="match status" value="1"/>
</dbReference>
<dbReference type="PRINTS" id="PR00418">
    <property type="entry name" value="TPI2FAMILY"/>
</dbReference>
<dbReference type="InterPro" id="IPR013759">
    <property type="entry name" value="Topo_IIA_B_C"/>
</dbReference>
<evidence type="ECO:0000256" key="4">
    <source>
        <dbReference type="ARBA" id="ARBA00022741"/>
    </source>
</evidence>
<dbReference type="Pfam" id="PF01751">
    <property type="entry name" value="Toprim"/>
    <property type="match status" value="1"/>
</dbReference>
<dbReference type="EMBL" id="MEUA01000059">
    <property type="protein sequence ID" value="OGC13290.1"/>
    <property type="molecule type" value="Genomic_DNA"/>
</dbReference>
<dbReference type="PANTHER" id="PTHR45866">
    <property type="entry name" value="DNA GYRASE/TOPOISOMERASE SUBUNIT B"/>
    <property type="match status" value="1"/>
</dbReference>
<dbReference type="SUPFAM" id="SSF55874">
    <property type="entry name" value="ATPase domain of HSP90 chaperone/DNA topoisomerase II/histidine kinase"/>
    <property type="match status" value="1"/>
</dbReference>
<dbReference type="InterPro" id="IPR006171">
    <property type="entry name" value="TOPRIM_dom"/>
</dbReference>
<dbReference type="GO" id="GO:0006265">
    <property type="term" value="P:DNA topological change"/>
    <property type="evidence" value="ECO:0007669"/>
    <property type="project" value="UniProtKB-UniRule"/>
</dbReference>
<dbReference type="InterPro" id="IPR014721">
    <property type="entry name" value="Ribsml_uS5_D2-typ_fold_subgr"/>
</dbReference>
<keyword evidence="8" id="KW-0238">DNA-binding</keyword>
<dbReference type="InterPro" id="IPR018522">
    <property type="entry name" value="TopoIIA_CS"/>
</dbReference>
<dbReference type="CDD" id="cd16928">
    <property type="entry name" value="HATPase_GyrB-like"/>
    <property type="match status" value="1"/>
</dbReference>
<keyword evidence="10" id="KW-0963">Cytoplasm</keyword>
<dbReference type="Gene3D" id="3.30.230.10">
    <property type="match status" value="1"/>
</dbReference>
<dbReference type="HAMAP" id="MF_01898">
    <property type="entry name" value="GyrB"/>
    <property type="match status" value="1"/>
</dbReference>
<comment type="cofactor">
    <cofactor evidence="10">
        <name>Mg(2+)</name>
        <dbReference type="ChEBI" id="CHEBI:18420"/>
    </cofactor>
    <cofactor evidence="10">
        <name>Mn(2+)</name>
        <dbReference type="ChEBI" id="CHEBI:29035"/>
    </cofactor>
    <cofactor evidence="10">
        <name>Ca(2+)</name>
        <dbReference type="ChEBI" id="CHEBI:29108"/>
    </cofactor>
    <text evidence="10">Binds two Mg(2+) per subunit. The magnesium ions form salt bridges with both the protein and the DNA. Can also accept other divalent metal cations, such as Mn(2+) or Ca(2+).</text>
</comment>
<feature type="binding site" evidence="10">
    <location>
        <position position="521"/>
    </location>
    <ligand>
        <name>Mg(2+)</name>
        <dbReference type="ChEBI" id="CHEBI:18420"/>
        <label>2</label>
    </ligand>
</feature>
<feature type="binding site" evidence="10">
    <location>
        <position position="519"/>
    </location>
    <ligand>
        <name>Mg(2+)</name>
        <dbReference type="ChEBI" id="CHEBI:18420"/>
        <label>2</label>
    </ligand>
</feature>
<keyword evidence="4 10" id="KW-0547">Nucleotide-binding</keyword>
<protein>
    <recommendedName>
        <fullName evidence="10">DNA gyrase subunit B</fullName>
        <ecNumber evidence="10">5.6.2.2</ecNumber>
    </recommendedName>
</protein>
<proteinExistence type="inferred from homology"/>
<dbReference type="GO" id="GO:0006261">
    <property type="term" value="P:DNA-templated DNA replication"/>
    <property type="evidence" value="ECO:0007669"/>
    <property type="project" value="UniProtKB-UniRule"/>
</dbReference>
<dbReference type="InterPro" id="IPR001241">
    <property type="entry name" value="Topo_IIA"/>
</dbReference>
<evidence type="ECO:0000256" key="5">
    <source>
        <dbReference type="ARBA" id="ARBA00022840"/>
    </source>
</evidence>
<dbReference type="CDD" id="cd03366">
    <property type="entry name" value="TOPRIM_TopoIIA_GyrB"/>
    <property type="match status" value="1"/>
</dbReference>
<dbReference type="PANTHER" id="PTHR45866:SF1">
    <property type="entry name" value="DNA GYRASE SUBUNIT B, MITOCHONDRIAL"/>
    <property type="match status" value="1"/>
</dbReference>
<evidence type="ECO:0000313" key="12">
    <source>
        <dbReference type="EMBL" id="OGC13290.1"/>
    </source>
</evidence>
<keyword evidence="5 10" id="KW-0067">ATP-binding</keyword>
<feature type="binding site" evidence="10">
    <location>
        <position position="431"/>
    </location>
    <ligand>
        <name>Mg(2+)</name>
        <dbReference type="ChEBI" id="CHEBI:18420"/>
        <label>1</label>
        <note>catalytic</note>
    </ligand>
</feature>
<dbReference type="GO" id="GO:0005737">
    <property type="term" value="C:cytoplasm"/>
    <property type="evidence" value="ECO:0007669"/>
    <property type="project" value="UniProtKB-SubCell"/>
</dbReference>
<dbReference type="Gene3D" id="3.40.50.670">
    <property type="match status" value="1"/>
</dbReference>
<feature type="site" description="Interaction with DNA" evidence="10">
    <location>
        <position position="456"/>
    </location>
</feature>
<name>A0A1F4RYP2_UNCSA</name>
<dbReference type="Gene3D" id="3.30.565.10">
    <property type="entry name" value="Histidine kinase-like ATPase, C-terminal domain"/>
    <property type="match status" value="1"/>
</dbReference>
<dbReference type="SUPFAM" id="SSF54211">
    <property type="entry name" value="Ribosomal protein S5 domain 2-like"/>
    <property type="match status" value="1"/>
</dbReference>
<evidence type="ECO:0000256" key="6">
    <source>
        <dbReference type="ARBA" id="ARBA00022842"/>
    </source>
</evidence>
<feature type="binding site" evidence="10">
    <location>
        <position position="519"/>
    </location>
    <ligand>
        <name>Mg(2+)</name>
        <dbReference type="ChEBI" id="CHEBI:18420"/>
        <label>1</label>
        <note>catalytic</note>
    </ligand>
</feature>
<dbReference type="InterPro" id="IPR020568">
    <property type="entry name" value="Ribosomal_Su5_D2-typ_SF"/>
</dbReference>
<comment type="similarity">
    <text evidence="2 10">Belongs to the type II topoisomerase GyrB family.</text>
</comment>
<feature type="site" description="Interaction with DNA" evidence="10">
    <location>
        <position position="459"/>
    </location>
</feature>
<dbReference type="PRINTS" id="PR01159">
    <property type="entry name" value="DNAGYRASEB"/>
</dbReference>
<comment type="catalytic activity">
    <reaction evidence="1 10">
        <text>ATP-dependent breakage, passage and rejoining of double-stranded DNA.</text>
        <dbReference type="EC" id="5.6.2.2"/>
    </reaction>
</comment>
<dbReference type="EC" id="5.6.2.2" evidence="10"/>
<dbReference type="InterPro" id="IPR036890">
    <property type="entry name" value="HATPase_C_sf"/>
</dbReference>
<keyword evidence="7 10" id="KW-0799">Topoisomerase</keyword>
<accession>A0A1F4RYP2</accession>
<evidence type="ECO:0000256" key="9">
    <source>
        <dbReference type="ARBA" id="ARBA00023235"/>
    </source>
</evidence>
<comment type="subcellular location">
    <subcellularLocation>
        <location evidence="10">Cytoplasm</location>
    </subcellularLocation>
</comment>
<dbReference type="PROSITE" id="PS50880">
    <property type="entry name" value="TOPRIM"/>
    <property type="match status" value="1"/>
</dbReference>
<dbReference type="SMART" id="SM00433">
    <property type="entry name" value="TOP2c"/>
    <property type="match status" value="1"/>
</dbReference>
<evidence type="ECO:0000256" key="3">
    <source>
        <dbReference type="ARBA" id="ARBA00022723"/>
    </source>
</evidence>
<dbReference type="CDD" id="cd00822">
    <property type="entry name" value="TopoII_Trans_DNA_gyrase"/>
    <property type="match status" value="1"/>
</dbReference>
<keyword evidence="3 10" id="KW-0479">Metal-binding</keyword>
<feature type="domain" description="Toprim" evidence="11">
    <location>
        <begin position="425"/>
        <end position="554"/>
    </location>
</feature>
<sequence>MAEKEQAGHTYDASKIKILGGIEAVRKRPAMYIGSTGKTGLHHLIYEVVDNSVDEALAGYCKIIGVTLHKDNSVSVEDDGRGIPIDMHKEAKKPAAEVVLTTLHAGGKFGDGGYKVSGGLHGVGVSCVNALSEWLEVEIKRDGKIYNQRFERGEPSKPKAESYKGKETGTIITFMADPEIFTETTVYTYDTVKHRLQELAFLNKGLKIVLIDEREKEKKAETFEYEGGVVEFIDQLGKGKTALYKPIVAFSTEKDDVFVEVGLQHFKDYYDENVYSYVNCIRTKEGGTHVVGFKSALTRVVNTYGHKNGILKENENIQGEDIREGLTAVINTRIPNPQFEGQTKTKLGNGEVKGIVDSVVVDGLSTYLDKNPAAAKLMIEKSLIAYRVRMAARKAQELERKKSALDTAMLPGKLADCTATAAAKCELFIVEGDSAGGSAKQGRDRMFQAILPLRGKILNVEKSRLDKILANNEIRTMITAIGPGVITGLKAGSDEKDEEMTTEKLLKELRYHKVILMTDADVDGSHIRTLLLTFFYRYARELIENGNVYIAQPPLYLVRKGKQQKYAYNDAEMEKVLKEFGREGAHIQRYKGLGEMNPTQLWDTTMNPATRTILQVTLEDGEVADEIFTILMGSEVEPRRKFIEDNAKEVKRLDI</sequence>
<dbReference type="GO" id="GO:0005694">
    <property type="term" value="C:chromosome"/>
    <property type="evidence" value="ECO:0007669"/>
    <property type="project" value="InterPro"/>
</dbReference>